<dbReference type="GO" id="GO:0016722">
    <property type="term" value="F:oxidoreductase activity, acting on metal ions"/>
    <property type="evidence" value="ECO:0007669"/>
    <property type="project" value="InterPro"/>
</dbReference>
<dbReference type="InterPro" id="IPR009078">
    <property type="entry name" value="Ferritin-like_SF"/>
</dbReference>
<gene>
    <name evidence="4" type="ORF">H5P30_02715</name>
</gene>
<sequence length="152" mass="17056">MDTHTQTKTQVVDALRQVVADSYALMGHTHLCHWNVEGPNFFALHNAFEEQYTELFSAIDDIAERIRALGAYSPGGLSSLARMAGFQELEEDAGSKKMVESLVNLNEILIRHAGEARDAAAEADDKETEDMMIARIQVHEKTCWMLRSFLKS</sequence>
<dbReference type="PANTHER" id="PTHR42932:SF3">
    <property type="entry name" value="DNA PROTECTION DURING STARVATION PROTEIN"/>
    <property type="match status" value="1"/>
</dbReference>
<dbReference type="Proteomes" id="UP000525652">
    <property type="component" value="Unassembled WGS sequence"/>
</dbReference>
<proteinExistence type="inferred from homology"/>
<feature type="domain" description="Ferritin/DPS" evidence="3">
    <location>
        <begin position="13"/>
        <end position="151"/>
    </location>
</feature>
<dbReference type="RefSeq" id="WP_185691428.1">
    <property type="nucleotide sequence ID" value="NZ_JACHVA010000033.1"/>
</dbReference>
<organism evidence="4 5">
    <name type="scientific">Puniceicoccus vermicola</name>
    <dbReference type="NCBI Taxonomy" id="388746"/>
    <lineage>
        <taxon>Bacteria</taxon>
        <taxon>Pseudomonadati</taxon>
        <taxon>Verrucomicrobiota</taxon>
        <taxon>Opitutia</taxon>
        <taxon>Puniceicoccales</taxon>
        <taxon>Puniceicoccaceae</taxon>
        <taxon>Puniceicoccus</taxon>
    </lineage>
</organism>
<dbReference type="SUPFAM" id="SSF47240">
    <property type="entry name" value="Ferritin-like"/>
    <property type="match status" value="1"/>
</dbReference>
<dbReference type="PRINTS" id="PR01346">
    <property type="entry name" value="HELNAPAPROT"/>
</dbReference>
<dbReference type="InterPro" id="IPR023188">
    <property type="entry name" value="DPS_DNA-bd_CS"/>
</dbReference>
<dbReference type="PANTHER" id="PTHR42932">
    <property type="entry name" value="GENERAL STRESS PROTEIN 20U"/>
    <property type="match status" value="1"/>
</dbReference>
<comment type="caution">
    <text evidence="4">The sequence shown here is derived from an EMBL/GenBank/DDBJ whole genome shotgun (WGS) entry which is preliminary data.</text>
</comment>
<accession>A0A7X1AXA0</accession>
<dbReference type="CDD" id="cd01043">
    <property type="entry name" value="DPS"/>
    <property type="match status" value="1"/>
</dbReference>
<dbReference type="EMBL" id="JACHVA010000033">
    <property type="protein sequence ID" value="MBC2600688.1"/>
    <property type="molecule type" value="Genomic_DNA"/>
</dbReference>
<dbReference type="InterPro" id="IPR008331">
    <property type="entry name" value="Ferritin_DPS_dom"/>
</dbReference>
<dbReference type="Gene3D" id="1.20.1260.10">
    <property type="match status" value="1"/>
</dbReference>
<dbReference type="GO" id="GO:0008199">
    <property type="term" value="F:ferric iron binding"/>
    <property type="evidence" value="ECO:0007669"/>
    <property type="project" value="InterPro"/>
</dbReference>
<dbReference type="Pfam" id="PF00210">
    <property type="entry name" value="Ferritin"/>
    <property type="match status" value="1"/>
</dbReference>
<comment type="similarity">
    <text evidence="1 2">Belongs to the Dps family.</text>
</comment>
<evidence type="ECO:0000313" key="4">
    <source>
        <dbReference type="EMBL" id="MBC2600688.1"/>
    </source>
</evidence>
<dbReference type="PIRSF" id="PIRSF005900">
    <property type="entry name" value="Dps"/>
    <property type="match status" value="1"/>
</dbReference>
<protein>
    <submittedName>
        <fullName evidence="4">DNA starvation/stationary phase protection protein</fullName>
    </submittedName>
</protein>
<dbReference type="InterPro" id="IPR012347">
    <property type="entry name" value="Ferritin-like"/>
</dbReference>
<dbReference type="AlphaFoldDB" id="A0A7X1AXA0"/>
<reference evidence="4 5" key="1">
    <citation type="submission" date="2020-07" db="EMBL/GenBank/DDBJ databases">
        <authorList>
            <person name="Feng X."/>
        </authorList>
    </citation>
    <scope>NUCLEOTIDE SEQUENCE [LARGE SCALE GENOMIC DNA]</scope>
    <source>
        <strain evidence="4 5">JCM14086</strain>
    </source>
</reference>
<evidence type="ECO:0000259" key="3">
    <source>
        <dbReference type="Pfam" id="PF00210"/>
    </source>
</evidence>
<dbReference type="PROSITE" id="PS00818">
    <property type="entry name" value="DPS_1"/>
    <property type="match status" value="1"/>
</dbReference>
<evidence type="ECO:0000256" key="2">
    <source>
        <dbReference type="RuleBase" id="RU003875"/>
    </source>
</evidence>
<keyword evidence="5" id="KW-1185">Reference proteome</keyword>
<dbReference type="InterPro" id="IPR002177">
    <property type="entry name" value="DPS_DNA-bd"/>
</dbReference>
<evidence type="ECO:0000313" key="5">
    <source>
        <dbReference type="Proteomes" id="UP000525652"/>
    </source>
</evidence>
<name>A0A7X1AXA0_9BACT</name>
<evidence type="ECO:0000256" key="1">
    <source>
        <dbReference type="ARBA" id="ARBA00009497"/>
    </source>
</evidence>